<sequence>MKIDVLGTKYNLRRVNYNQDEFMRKMNYGGYCDNNTKEIVILNLRSTPDWAEAQEEIIQRMEKCTIRHELVHAFLNESGLQWNSFAPDKAWAKNEEMVDWFAIQFPKMYEAFRLAGGI</sequence>
<organism evidence="1 2">
    <name type="scientific">Flavonifractor plautii</name>
    <name type="common">Fusobacterium plautii</name>
    <dbReference type="NCBI Taxonomy" id="292800"/>
    <lineage>
        <taxon>Bacteria</taxon>
        <taxon>Bacillati</taxon>
        <taxon>Bacillota</taxon>
        <taxon>Clostridia</taxon>
        <taxon>Eubacteriales</taxon>
        <taxon>Oscillospiraceae</taxon>
        <taxon>Flavonifractor</taxon>
    </lineage>
</organism>
<protein>
    <submittedName>
        <fullName evidence="1">Uncharacterized protein</fullName>
    </submittedName>
</protein>
<dbReference type="Proteomes" id="UP000434475">
    <property type="component" value="Unassembled WGS sequence"/>
</dbReference>
<reference evidence="1 2" key="1">
    <citation type="journal article" date="2019" name="Nat. Med.">
        <title>A library of human gut bacterial isolates paired with longitudinal multiomics data enables mechanistic microbiome research.</title>
        <authorList>
            <person name="Poyet M."/>
            <person name="Groussin M."/>
            <person name="Gibbons S.M."/>
            <person name="Avila-Pacheco J."/>
            <person name="Jiang X."/>
            <person name="Kearney S.M."/>
            <person name="Perrotta A.R."/>
            <person name="Berdy B."/>
            <person name="Zhao S."/>
            <person name="Lieberman T.D."/>
            <person name="Swanson P.K."/>
            <person name="Smith M."/>
            <person name="Roesemann S."/>
            <person name="Alexander J.E."/>
            <person name="Rich S.A."/>
            <person name="Livny J."/>
            <person name="Vlamakis H."/>
            <person name="Clish C."/>
            <person name="Bullock K."/>
            <person name="Deik A."/>
            <person name="Scott J."/>
            <person name="Pierce K.A."/>
            <person name="Xavier R.J."/>
            <person name="Alm E.J."/>
        </authorList>
    </citation>
    <scope>NUCLEOTIDE SEQUENCE [LARGE SCALE GENOMIC DNA]</scope>
    <source>
        <strain evidence="1 2">BIOML-A2</strain>
    </source>
</reference>
<accession>A0A6I2R0W0</accession>
<dbReference type="EMBL" id="WKPR01000004">
    <property type="protein sequence ID" value="MSB18846.1"/>
    <property type="molecule type" value="Genomic_DNA"/>
</dbReference>
<evidence type="ECO:0000313" key="2">
    <source>
        <dbReference type="Proteomes" id="UP000434475"/>
    </source>
</evidence>
<dbReference type="AlphaFoldDB" id="A0A6I2R0W0"/>
<proteinExistence type="predicted"/>
<evidence type="ECO:0000313" key="1">
    <source>
        <dbReference type="EMBL" id="MSB18846.1"/>
    </source>
</evidence>
<name>A0A6I2R0W0_FLAPL</name>
<gene>
    <name evidence="1" type="ORF">GKE97_04860</name>
</gene>
<comment type="caution">
    <text evidence="1">The sequence shown here is derived from an EMBL/GenBank/DDBJ whole genome shotgun (WGS) entry which is preliminary data.</text>
</comment>
<dbReference type="RefSeq" id="WP_172697291.1">
    <property type="nucleotide sequence ID" value="NZ_JADPCY010000006.1"/>
</dbReference>